<feature type="domain" description="ABC transmembrane type-1" evidence="12">
    <location>
        <begin position="745"/>
        <end position="1021"/>
    </location>
</feature>
<name>A0A8H7CER8_9AGAR</name>
<dbReference type="Gene3D" id="1.20.1560.10">
    <property type="entry name" value="ABC transporter type 1, transmembrane domain"/>
    <property type="match status" value="2"/>
</dbReference>
<feature type="transmembrane region" description="Helical" evidence="10">
    <location>
        <begin position="998"/>
        <end position="1017"/>
    </location>
</feature>
<dbReference type="GO" id="GO:0016020">
    <property type="term" value="C:membrane"/>
    <property type="evidence" value="ECO:0007669"/>
    <property type="project" value="UniProtKB-SubCell"/>
</dbReference>
<evidence type="ECO:0000256" key="10">
    <source>
        <dbReference type="SAM" id="Phobius"/>
    </source>
</evidence>
<feature type="transmembrane region" description="Helical" evidence="10">
    <location>
        <begin position="304"/>
        <end position="325"/>
    </location>
</feature>
<dbReference type="Pfam" id="PF00005">
    <property type="entry name" value="ABC_tran"/>
    <property type="match status" value="1"/>
</dbReference>
<dbReference type="PROSITE" id="PS50929">
    <property type="entry name" value="ABC_TM1F"/>
    <property type="match status" value="2"/>
</dbReference>
<dbReference type="InterPro" id="IPR003593">
    <property type="entry name" value="AAA+_ATPase"/>
</dbReference>
<dbReference type="InterPro" id="IPR050173">
    <property type="entry name" value="ABC_transporter_C-like"/>
</dbReference>
<evidence type="ECO:0000256" key="6">
    <source>
        <dbReference type="ARBA" id="ARBA00022840"/>
    </source>
</evidence>
<dbReference type="EMBL" id="JACAZH010000056">
    <property type="protein sequence ID" value="KAF7333297.1"/>
    <property type="molecule type" value="Genomic_DNA"/>
</dbReference>
<keyword evidence="2" id="KW-0813">Transport</keyword>
<dbReference type="InterPro" id="IPR003439">
    <property type="entry name" value="ABC_transporter-like_ATP-bd"/>
</dbReference>
<dbReference type="FunFam" id="1.20.1560.10:FF:000013">
    <property type="entry name" value="ABC transporter C family member 2"/>
    <property type="match status" value="1"/>
</dbReference>
<evidence type="ECO:0000313" key="13">
    <source>
        <dbReference type="EMBL" id="KAF7333297.1"/>
    </source>
</evidence>
<keyword evidence="6" id="KW-0067">ATP-binding</keyword>
<feature type="domain" description="ABC transmembrane type-1" evidence="12">
    <location>
        <begin position="87"/>
        <end position="397"/>
    </location>
</feature>
<sequence>MANPEQTASLFSFAFYSFLDPIVFLSYRESQLQEAQLYPLCDSDASEYLQNTTFKYLDRFSGRKSQRHIFFGLLRVFRRDFAIQSGLLTARVLTNFAGPFAMNRLLQYIETQDIGDVEIVRPWVWIALIFLGPVVGSLVQQFYMFLVTRCLVRAEAIITQLIFTHSLRIRLKSEAENPNVDAPAERPESAASAQSDTDATVTSEPGGSSCDADDDSATAKPSSSSPSAASGSTPPIKPPPAPPAEKPKESELGSLIGRINNLVTVDLDNIGYSKHFLMLVVYLPLQLGFGIWFLYTVLDLGKAVWVGVASMLLLAPVPGYMAKLIQSVQKELLKRTDERVQAVNEAVNVIRMIKLFGWEEKMRARIEDKRDAELAWLRKRRMLHLSMGLVNFLIPNLPPDPYRSKTLIMGQPLNASKVFSSMVVFDLLRQVHPFSFRLLLGLTPNPGRTSPKYITYLLNDAIPGKVSLDRVNDFLNNTEVLDAFDEKGTRVQLTAENTFQDERIGFRNATFSWTKASDDGSLTPRSQRRFQLRIDGEVLFRRGCINLVVGPTSSGKTSLLMALLGEMHFIPSSSDSWYNLPRISGVAYAAQESWVLNDTIRSNILFTSSFDEQRYHKVLYHVHTAQWIVEKCLGGDLIGNRTVILVTHNVALTQPIADFVVSFGSDGRIHAQGTVPEVMKLESLAAQSDTDEPVPHKTQQKVDTVAPAGESIDGTNMATDFSAQGKCISSQWPANIPSSSSPFFLGILFFQQSMEALRTWQLGYWAKQYETHPAEDVNVVFYLSIFVAIVFTSVVSSAIAFICITFGQLRASKMIHFNLIDSVLRAPLRWLDMTPTSRIIAQVTKDVRAVDDSLAYQTYPLAFLVVSMTVKFVSVLIYAPIFFLPGALVGTLGAWVGQIYISGQLPAKRLMSNARAPVLGHFGAAIAGLVSIRAFSAESKFSEQSLTRIDRYTRAAQNYYNLNRWVAVRVDFLGATFSAGLATYLVYIKHTNAGDSGFLLNMAITFTGLLLSVVRVANEVEVQGNSLERIQGYVDIEHEKPSTEQGKPPAYWPASGDLRVEGLSARYAEDGPEILHDITFHVKAGERIGIVGRTGSGKSSLTLSLLRCIPTEGSVKYDGIETSRLNLDALRSNITIIPQVPELLSGSLRANLDPFGQYDDGELNYALRAAGLFALQSDTNEGRITLDSVISSGGANLSVGQRQIFALARAIVRKSKILILDEATSAIDYETDSIIQNSLRQELPGGVSLLTVAHRLQTIMDADRIMVLDAGNMVEFDSPKELLKLENGRLRAMVDNSSDRKGLYAMAGVDDAV</sequence>
<dbReference type="SUPFAM" id="SSF52540">
    <property type="entry name" value="P-loop containing nucleoside triphosphate hydrolases"/>
    <property type="match status" value="2"/>
</dbReference>
<proteinExistence type="predicted"/>
<keyword evidence="5" id="KW-0547">Nucleotide-binding</keyword>
<dbReference type="GO" id="GO:0016887">
    <property type="term" value="F:ATP hydrolysis activity"/>
    <property type="evidence" value="ECO:0007669"/>
    <property type="project" value="InterPro"/>
</dbReference>
<dbReference type="GO" id="GO:0140359">
    <property type="term" value="F:ABC-type transporter activity"/>
    <property type="evidence" value="ECO:0007669"/>
    <property type="project" value="InterPro"/>
</dbReference>
<dbReference type="GO" id="GO:0005524">
    <property type="term" value="F:ATP binding"/>
    <property type="evidence" value="ECO:0007669"/>
    <property type="project" value="UniProtKB-KW"/>
</dbReference>
<evidence type="ECO:0000313" key="14">
    <source>
        <dbReference type="Proteomes" id="UP000623467"/>
    </source>
</evidence>
<dbReference type="CDD" id="cd18604">
    <property type="entry name" value="ABC_6TM_VMR1_D2_like"/>
    <property type="match status" value="1"/>
</dbReference>
<dbReference type="PANTHER" id="PTHR24223">
    <property type="entry name" value="ATP-BINDING CASSETTE SUB-FAMILY C"/>
    <property type="match status" value="1"/>
</dbReference>
<dbReference type="CDD" id="cd18596">
    <property type="entry name" value="ABC_6TM_VMR1_D1_like"/>
    <property type="match status" value="1"/>
</dbReference>
<dbReference type="InterPro" id="IPR027417">
    <property type="entry name" value="P-loop_NTPase"/>
</dbReference>
<evidence type="ECO:0000259" key="12">
    <source>
        <dbReference type="PROSITE" id="PS50929"/>
    </source>
</evidence>
<comment type="caution">
    <text evidence="13">The sequence shown here is derived from an EMBL/GenBank/DDBJ whole genome shotgun (WGS) entry which is preliminary data.</text>
</comment>
<keyword evidence="14" id="KW-1185">Reference proteome</keyword>
<dbReference type="Pfam" id="PF00664">
    <property type="entry name" value="ABC_membrane"/>
    <property type="match status" value="2"/>
</dbReference>
<evidence type="ECO:0000256" key="9">
    <source>
        <dbReference type="SAM" id="MobiDB-lite"/>
    </source>
</evidence>
<accession>A0A8H7CER8</accession>
<dbReference type="Proteomes" id="UP000623467">
    <property type="component" value="Unassembled WGS sequence"/>
</dbReference>
<organism evidence="13 14">
    <name type="scientific">Mycena sanguinolenta</name>
    <dbReference type="NCBI Taxonomy" id="230812"/>
    <lineage>
        <taxon>Eukaryota</taxon>
        <taxon>Fungi</taxon>
        <taxon>Dikarya</taxon>
        <taxon>Basidiomycota</taxon>
        <taxon>Agaricomycotina</taxon>
        <taxon>Agaricomycetes</taxon>
        <taxon>Agaricomycetidae</taxon>
        <taxon>Agaricales</taxon>
        <taxon>Marasmiineae</taxon>
        <taxon>Mycenaceae</taxon>
        <taxon>Mycena</taxon>
    </lineage>
</organism>
<dbReference type="PANTHER" id="PTHR24223:SF356">
    <property type="entry name" value="ATP-BINDING CASSETTE TRANSPORTER ABC4"/>
    <property type="match status" value="1"/>
</dbReference>
<reference evidence="13" key="1">
    <citation type="submission" date="2020-05" db="EMBL/GenBank/DDBJ databases">
        <title>Mycena genomes resolve the evolution of fungal bioluminescence.</title>
        <authorList>
            <person name="Tsai I.J."/>
        </authorList>
    </citation>
    <scope>NUCLEOTIDE SEQUENCE</scope>
    <source>
        <strain evidence="13">160909Yilan</strain>
    </source>
</reference>
<evidence type="ECO:0000256" key="1">
    <source>
        <dbReference type="ARBA" id="ARBA00004141"/>
    </source>
</evidence>
<dbReference type="InterPro" id="IPR011527">
    <property type="entry name" value="ABC1_TM_dom"/>
</dbReference>
<dbReference type="PROSITE" id="PS50893">
    <property type="entry name" value="ABC_TRANSPORTER_2"/>
    <property type="match status" value="1"/>
</dbReference>
<dbReference type="SUPFAM" id="SSF90123">
    <property type="entry name" value="ABC transporter transmembrane region"/>
    <property type="match status" value="2"/>
</dbReference>
<dbReference type="InterPro" id="IPR036640">
    <property type="entry name" value="ABC1_TM_sf"/>
</dbReference>
<evidence type="ECO:0000256" key="7">
    <source>
        <dbReference type="ARBA" id="ARBA00022989"/>
    </source>
</evidence>
<protein>
    <submittedName>
        <fullName evidence="13">Multidrug resistance-associated ABC transporter protein</fullName>
    </submittedName>
</protein>
<evidence type="ECO:0000256" key="4">
    <source>
        <dbReference type="ARBA" id="ARBA00022737"/>
    </source>
</evidence>
<keyword evidence="8 10" id="KW-0472">Membrane</keyword>
<dbReference type="FunFam" id="3.40.50.300:FF:000838">
    <property type="entry name" value="ABC multidrug transporter (Eurofung)"/>
    <property type="match status" value="1"/>
</dbReference>
<evidence type="ECO:0000256" key="8">
    <source>
        <dbReference type="ARBA" id="ARBA00023136"/>
    </source>
</evidence>
<comment type="subcellular location">
    <subcellularLocation>
        <location evidence="1">Membrane</location>
        <topology evidence="1">Multi-pass membrane protein</topology>
    </subcellularLocation>
</comment>
<feature type="transmembrane region" description="Helical" evidence="10">
    <location>
        <begin position="966"/>
        <end position="986"/>
    </location>
</feature>
<keyword evidence="7 10" id="KW-1133">Transmembrane helix</keyword>
<dbReference type="OrthoDB" id="6500128at2759"/>
<dbReference type="CDD" id="cd03244">
    <property type="entry name" value="ABCC_MRP_domain2"/>
    <property type="match status" value="1"/>
</dbReference>
<feature type="transmembrane region" description="Helical" evidence="10">
    <location>
        <begin position="918"/>
        <end position="936"/>
    </location>
</feature>
<evidence type="ECO:0000259" key="11">
    <source>
        <dbReference type="PROSITE" id="PS50893"/>
    </source>
</evidence>
<keyword evidence="4" id="KW-0677">Repeat</keyword>
<dbReference type="SMART" id="SM00382">
    <property type="entry name" value="AAA"/>
    <property type="match status" value="2"/>
</dbReference>
<dbReference type="Gene3D" id="3.40.50.300">
    <property type="entry name" value="P-loop containing nucleotide triphosphate hydrolases"/>
    <property type="match status" value="3"/>
</dbReference>
<feature type="compositionally biased region" description="Low complexity" evidence="9">
    <location>
        <begin position="189"/>
        <end position="203"/>
    </location>
</feature>
<feature type="compositionally biased region" description="Pro residues" evidence="9">
    <location>
        <begin position="235"/>
        <end position="244"/>
    </location>
</feature>
<gene>
    <name evidence="13" type="ORF">MSAN_02424800</name>
</gene>
<evidence type="ECO:0000256" key="3">
    <source>
        <dbReference type="ARBA" id="ARBA00022692"/>
    </source>
</evidence>
<feature type="domain" description="ABC transporter" evidence="11">
    <location>
        <begin position="1058"/>
        <end position="1295"/>
    </location>
</feature>
<feature type="region of interest" description="Disordered" evidence="9">
    <location>
        <begin position="177"/>
        <end position="249"/>
    </location>
</feature>
<feature type="transmembrane region" description="Helical" evidence="10">
    <location>
        <begin position="276"/>
        <end position="298"/>
    </location>
</feature>
<feature type="transmembrane region" description="Helical" evidence="10">
    <location>
        <begin position="779"/>
        <end position="806"/>
    </location>
</feature>
<keyword evidence="3 10" id="KW-0812">Transmembrane</keyword>
<evidence type="ECO:0000256" key="2">
    <source>
        <dbReference type="ARBA" id="ARBA00022448"/>
    </source>
</evidence>
<feature type="transmembrane region" description="Helical" evidence="10">
    <location>
        <begin position="122"/>
        <end position="146"/>
    </location>
</feature>
<feature type="compositionally biased region" description="Low complexity" evidence="9">
    <location>
        <begin position="218"/>
        <end position="234"/>
    </location>
</feature>
<evidence type="ECO:0000256" key="5">
    <source>
        <dbReference type="ARBA" id="ARBA00022741"/>
    </source>
</evidence>